<evidence type="ECO:0000313" key="3">
    <source>
        <dbReference type="Proteomes" id="UP001422759"/>
    </source>
</evidence>
<sequence length="77" mass="8161">MTDIQVLVAAEPAESAEPSEPAGPGARTLRPAVDDTVLRGLLRGTVFAARQDDEEQAGSGHGRRPSANCRIAMQYLD</sequence>
<reference evidence="3" key="1">
    <citation type="journal article" date="2019" name="Int. J. Syst. Evol. Microbiol.">
        <title>The Global Catalogue of Microorganisms (GCM) 10K type strain sequencing project: providing services to taxonomists for standard genome sequencing and annotation.</title>
        <authorList>
            <consortium name="The Broad Institute Genomics Platform"/>
            <consortium name="The Broad Institute Genome Sequencing Center for Infectious Disease"/>
            <person name="Wu L."/>
            <person name="Ma J."/>
        </authorList>
    </citation>
    <scope>NUCLEOTIDE SEQUENCE [LARGE SCALE GENOMIC DNA]</scope>
    <source>
        <strain evidence="3">JCM 14560</strain>
    </source>
</reference>
<feature type="compositionally biased region" description="Low complexity" evidence="1">
    <location>
        <begin position="9"/>
        <end position="26"/>
    </location>
</feature>
<name>A0ABP5KIF8_9ACTN</name>
<comment type="caution">
    <text evidence="2">The sequence shown here is derived from an EMBL/GenBank/DDBJ whole genome shotgun (WGS) entry which is preliminary data.</text>
</comment>
<keyword evidence="3" id="KW-1185">Reference proteome</keyword>
<dbReference type="EMBL" id="BAAANT010000003">
    <property type="protein sequence ID" value="GAA2132904.1"/>
    <property type="molecule type" value="Genomic_DNA"/>
</dbReference>
<proteinExistence type="predicted"/>
<feature type="region of interest" description="Disordered" evidence="1">
    <location>
        <begin position="49"/>
        <end position="77"/>
    </location>
</feature>
<feature type="region of interest" description="Disordered" evidence="1">
    <location>
        <begin position="1"/>
        <end position="29"/>
    </location>
</feature>
<dbReference type="RefSeq" id="WP_344460808.1">
    <property type="nucleotide sequence ID" value="NZ_BAAANT010000003.1"/>
</dbReference>
<evidence type="ECO:0000256" key="1">
    <source>
        <dbReference type="SAM" id="MobiDB-lite"/>
    </source>
</evidence>
<evidence type="ECO:0000313" key="2">
    <source>
        <dbReference type="EMBL" id="GAA2132904.1"/>
    </source>
</evidence>
<gene>
    <name evidence="2" type="ORF">GCM10009760_08430</name>
</gene>
<organism evidence="2 3">
    <name type="scientific">Kitasatospora kazusensis</name>
    <dbReference type="NCBI Taxonomy" id="407974"/>
    <lineage>
        <taxon>Bacteria</taxon>
        <taxon>Bacillati</taxon>
        <taxon>Actinomycetota</taxon>
        <taxon>Actinomycetes</taxon>
        <taxon>Kitasatosporales</taxon>
        <taxon>Streptomycetaceae</taxon>
        <taxon>Kitasatospora</taxon>
    </lineage>
</organism>
<dbReference type="Proteomes" id="UP001422759">
    <property type="component" value="Unassembled WGS sequence"/>
</dbReference>
<protein>
    <submittedName>
        <fullName evidence="2">Uncharacterized protein</fullName>
    </submittedName>
</protein>
<accession>A0ABP5KIF8</accession>